<accession>A0AAE3W7M0</accession>
<dbReference type="Pfam" id="PF14027">
    <property type="entry name" value="Questin_oxidase"/>
    <property type="match status" value="1"/>
</dbReference>
<organism evidence="3 4">
    <name type="scientific">Catenuloplanes indicus</name>
    <dbReference type="NCBI Taxonomy" id="137267"/>
    <lineage>
        <taxon>Bacteria</taxon>
        <taxon>Bacillati</taxon>
        <taxon>Actinomycetota</taxon>
        <taxon>Actinomycetes</taxon>
        <taxon>Micromonosporales</taxon>
        <taxon>Micromonosporaceae</taxon>
        <taxon>Catenuloplanes</taxon>
    </lineage>
</organism>
<feature type="region of interest" description="Disordered" evidence="2">
    <location>
        <begin position="215"/>
        <end position="234"/>
    </location>
</feature>
<dbReference type="InterPro" id="IPR025337">
    <property type="entry name" value="Questin_oxidase-like"/>
</dbReference>
<evidence type="ECO:0008006" key="5">
    <source>
        <dbReference type="Google" id="ProtNLM"/>
    </source>
</evidence>
<evidence type="ECO:0000256" key="1">
    <source>
        <dbReference type="ARBA" id="ARBA00023002"/>
    </source>
</evidence>
<comment type="caution">
    <text evidence="3">The sequence shown here is derived from an EMBL/GenBank/DDBJ whole genome shotgun (WGS) entry which is preliminary data.</text>
</comment>
<dbReference type="RefSeq" id="WP_307247089.1">
    <property type="nucleotide sequence ID" value="NZ_JAUSUZ010000001.1"/>
</dbReference>
<keyword evidence="4" id="KW-1185">Reference proteome</keyword>
<dbReference type="AlphaFoldDB" id="A0AAE3W7M0"/>
<evidence type="ECO:0000313" key="4">
    <source>
        <dbReference type="Proteomes" id="UP001240236"/>
    </source>
</evidence>
<gene>
    <name evidence="3" type="ORF">J2S42_007489</name>
</gene>
<proteinExistence type="predicted"/>
<dbReference type="EMBL" id="JAUSUZ010000001">
    <property type="protein sequence ID" value="MDQ0370820.1"/>
    <property type="molecule type" value="Genomic_DNA"/>
</dbReference>
<keyword evidence="1" id="KW-0560">Oxidoreductase</keyword>
<dbReference type="GO" id="GO:0016491">
    <property type="term" value="F:oxidoreductase activity"/>
    <property type="evidence" value="ECO:0007669"/>
    <property type="project" value="UniProtKB-KW"/>
</dbReference>
<name>A0AAE3W7M0_9ACTN</name>
<evidence type="ECO:0000256" key="2">
    <source>
        <dbReference type="SAM" id="MobiDB-lite"/>
    </source>
</evidence>
<protein>
    <recommendedName>
        <fullName evidence="5">DUF4243 domain-containing protein</fullName>
    </recommendedName>
</protein>
<sequence length="368" mass="38334">MADSDLDEAYARLAGTGPERDGWLSNHAPMAVEVLAARGAGDAVHRWIDDYRDRLSERPRGIAPIRPEEWRDPLGDPVRTGDWLDFFARATAAAPWRDVLVTWWPRLLPGIAAGATHGVIRVGHAIRALRARETPERVAELGHGLAYWAARWQPLAPAGSGPYRAGDPRSALDAVPLVRDQRFGIRSRLAQLAAMPSWAATAGAIPTPPGSTIAHRAPGAASGSGVGPDRRAASGGGAAEAAAAIAAIVDAAVARHVTHGYRNPVMLVHAATAPTAVLRVLPVLPAGLHRASLAAAWAATAAVTAAYSAPTPRPAPAGTWPAEETLDRALAGGDPHAIKFADAAIDAYARTGDPRHLTASVTATADIG</sequence>
<reference evidence="3 4" key="1">
    <citation type="submission" date="2023-07" db="EMBL/GenBank/DDBJ databases">
        <title>Sequencing the genomes of 1000 actinobacteria strains.</title>
        <authorList>
            <person name="Klenk H.-P."/>
        </authorList>
    </citation>
    <scope>NUCLEOTIDE SEQUENCE [LARGE SCALE GENOMIC DNA]</scope>
    <source>
        <strain evidence="3 4">DSM 44709</strain>
    </source>
</reference>
<dbReference type="Proteomes" id="UP001240236">
    <property type="component" value="Unassembled WGS sequence"/>
</dbReference>
<evidence type="ECO:0000313" key="3">
    <source>
        <dbReference type="EMBL" id="MDQ0370820.1"/>
    </source>
</evidence>